<feature type="domain" description="R13L1/DRL21-like LRR repeat region" evidence="2">
    <location>
        <begin position="15"/>
        <end position="74"/>
    </location>
</feature>
<feature type="compositionally biased region" description="Low complexity" evidence="1">
    <location>
        <begin position="74"/>
        <end position="88"/>
    </location>
</feature>
<organism evidence="3 4">
    <name type="scientific">Carnegiea gigantea</name>
    <dbReference type="NCBI Taxonomy" id="171969"/>
    <lineage>
        <taxon>Eukaryota</taxon>
        <taxon>Viridiplantae</taxon>
        <taxon>Streptophyta</taxon>
        <taxon>Embryophyta</taxon>
        <taxon>Tracheophyta</taxon>
        <taxon>Spermatophyta</taxon>
        <taxon>Magnoliopsida</taxon>
        <taxon>eudicotyledons</taxon>
        <taxon>Gunneridae</taxon>
        <taxon>Pentapetalae</taxon>
        <taxon>Caryophyllales</taxon>
        <taxon>Cactineae</taxon>
        <taxon>Cactaceae</taxon>
        <taxon>Cactoideae</taxon>
        <taxon>Echinocereeae</taxon>
        <taxon>Carnegiea</taxon>
    </lineage>
</organism>
<dbReference type="OrthoDB" id="1062227at2759"/>
<dbReference type="Proteomes" id="UP001153076">
    <property type="component" value="Unassembled WGS sequence"/>
</dbReference>
<dbReference type="PANTHER" id="PTHR47186:SF13">
    <property type="entry name" value="DISEASE RESISTANCE PROTEIN RGA3"/>
    <property type="match status" value="1"/>
</dbReference>
<dbReference type="InterPro" id="IPR056789">
    <property type="entry name" value="LRR_R13L1-DRL21"/>
</dbReference>
<reference evidence="3" key="1">
    <citation type="submission" date="2022-04" db="EMBL/GenBank/DDBJ databases">
        <title>Carnegiea gigantea Genome sequencing and assembly v2.</title>
        <authorList>
            <person name="Copetti D."/>
            <person name="Sanderson M.J."/>
            <person name="Burquez A."/>
            <person name="Wojciechowski M.F."/>
        </authorList>
    </citation>
    <scope>NUCLEOTIDE SEQUENCE</scope>
    <source>
        <strain evidence="3">SGP5-SGP5p</strain>
        <tissue evidence="3">Aerial part</tissue>
    </source>
</reference>
<evidence type="ECO:0000256" key="1">
    <source>
        <dbReference type="SAM" id="MobiDB-lite"/>
    </source>
</evidence>
<proteinExistence type="predicted"/>
<dbReference type="AlphaFoldDB" id="A0A9Q1KF72"/>
<name>A0A9Q1KF72_9CARY</name>
<dbReference type="Pfam" id="PF25019">
    <property type="entry name" value="LRR_R13L1-DRL21"/>
    <property type="match status" value="2"/>
</dbReference>
<feature type="region of interest" description="Disordered" evidence="1">
    <location>
        <begin position="72"/>
        <end position="94"/>
    </location>
</feature>
<evidence type="ECO:0000313" key="3">
    <source>
        <dbReference type="EMBL" id="KAJ8442117.1"/>
    </source>
</evidence>
<evidence type="ECO:0000313" key="4">
    <source>
        <dbReference type="Proteomes" id="UP001153076"/>
    </source>
</evidence>
<feature type="domain" description="R13L1/DRL21-like LRR repeat region" evidence="2">
    <location>
        <begin position="157"/>
        <end position="223"/>
    </location>
</feature>
<sequence length="316" mass="35795">MELVLDSDFEHEGASEKLMANLKEKKKLVFLSIDMFFKQSKEKSEIVLEGLQPHPNLRRLCIRRYYGERLPKNTSTATSSPHSTPSNPLATTSAPNPLFPSLEELALFWMPKLKGWRKIMGTSSGEEVSQILQNCSYYSAFPRLKKLDFHSVGLEVVPEEFRDLSTLESLELYDYHELKELPEWIDTLTSLKGLSISYCAKLKSLPKPMANLSNLGKLEIRSCPTLEERCKEPIVRTVNRTNNKGVGGLDELNCLNNLKGELALMLDSNFEHEGANEKLMANLKEKKSEIVLEGLQPHPNLRCLSIAEYNGERLPS</sequence>
<dbReference type="InterPro" id="IPR032675">
    <property type="entry name" value="LRR_dom_sf"/>
</dbReference>
<accession>A0A9Q1KF72</accession>
<evidence type="ECO:0000259" key="2">
    <source>
        <dbReference type="Pfam" id="PF25019"/>
    </source>
</evidence>
<dbReference type="PANTHER" id="PTHR47186">
    <property type="entry name" value="LEUCINE-RICH REPEAT-CONTAINING PROTEIN 57"/>
    <property type="match status" value="1"/>
</dbReference>
<keyword evidence="4" id="KW-1185">Reference proteome</keyword>
<protein>
    <recommendedName>
        <fullName evidence="2">R13L1/DRL21-like LRR repeat region domain-containing protein</fullName>
    </recommendedName>
</protein>
<gene>
    <name evidence="3" type="ORF">Cgig2_007955</name>
</gene>
<dbReference type="EMBL" id="JAKOGI010000147">
    <property type="protein sequence ID" value="KAJ8442117.1"/>
    <property type="molecule type" value="Genomic_DNA"/>
</dbReference>
<dbReference type="Gene3D" id="3.80.10.10">
    <property type="entry name" value="Ribonuclease Inhibitor"/>
    <property type="match status" value="1"/>
</dbReference>
<comment type="caution">
    <text evidence="3">The sequence shown here is derived from an EMBL/GenBank/DDBJ whole genome shotgun (WGS) entry which is preliminary data.</text>
</comment>
<dbReference type="SUPFAM" id="SSF52058">
    <property type="entry name" value="L domain-like"/>
    <property type="match status" value="1"/>
</dbReference>